<dbReference type="EMBL" id="JBHUNF010000009">
    <property type="protein sequence ID" value="MFD2675410.1"/>
    <property type="molecule type" value="Genomic_DNA"/>
</dbReference>
<evidence type="ECO:0000313" key="2">
    <source>
        <dbReference type="Proteomes" id="UP001597453"/>
    </source>
</evidence>
<evidence type="ECO:0000313" key="1">
    <source>
        <dbReference type="EMBL" id="MFD2675410.1"/>
    </source>
</evidence>
<organism evidence="1 2">
    <name type="scientific">Gulosibacter bifidus</name>
    <dbReference type="NCBI Taxonomy" id="272239"/>
    <lineage>
        <taxon>Bacteria</taxon>
        <taxon>Bacillati</taxon>
        <taxon>Actinomycetota</taxon>
        <taxon>Actinomycetes</taxon>
        <taxon>Micrococcales</taxon>
        <taxon>Microbacteriaceae</taxon>
        <taxon>Gulosibacter</taxon>
    </lineage>
</organism>
<accession>A0ABW5RKV9</accession>
<dbReference type="Proteomes" id="UP001597453">
    <property type="component" value="Unassembled WGS sequence"/>
</dbReference>
<name>A0ABW5RKV9_9MICO</name>
<keyword evidence="2" id="KW-1185">Reference proteome</keyword>
<protein>
    <submittedName>
        <fullName evidence="1">Uncharacterized protein</fullName>
    </submittedName>
</protein>
<sequence length="54" mass="5304">MSNIACISFHQVVVDSGDGAAAAAGMGAGTGIVFDTDRWGMATDRGKTAGSVAT</sequence>
<gene>
    <name evidence="1" type="ORF">ACFSUQ_08920</name>
</gene>
<comment type="caution">
    <text evidence="1">The sequence shown here is derived from an EMBL/GenBank/DDBJ whole genome shotgun (WGS) entry which is preliminary data.</text>
</comment>
<reference evidence="2" key="1">
    <citation type="journal article" date="2019" name="Int. J. Syst. Evol. Microbiol.">
        <title>The Global Catalogue of Microorganisms (GCM) 10K type strain sequencing project: providing services to taxonomists for standard genome sequencing and annotation.</title>
        <authorList>
            <consortium name="The Broad Institute Genomics Platform"/>
            <consortium name="The Broad Institute Genome Sequencing Center for Infectious Disease"/>
            <person name="Wu L."/>
            <person name="Ma J."/>
        </authorList>
    </citation>
    <scope>NUCLEOTIDE SEQUENCE [LARGE SCALE GENOMIC DNA]</scope>
    <source>
        <strain evidence="2">TISTR 1511</strain>
    </source>
</reference>
<proteinExistence type="predicted"/>
<dbReference type="RefSeq" id="WP_159421437.1">
    <property type="nucleotide sequence ID" value="NZ_JBHUNF010000009.1"/>
</dbReference>